<evidence type="ECO:0000313" key="5">
    <source>
        <dbReference type="Proteomes" id="UP000003947"/>
    </source>
</evidence>
<evidence type="ECO:0000259" key="3">
    <source>
        <dbReference type="PROSITE" id="PS50887"/>
    </source>
</evidence>
<comment type="catalytic activity">
    <reaction evidence="2">
        <text>2 GTP = 3',3'-c-di-GMP + 2 diphosphate</text>
        <dbReference type="Rhea" id="RHEA:24898"/>
        <dbReference type="ChEBI" id="CHEBI:33019"/>
        <dbReference type="ChEBI" id="CHEBI:37565"/>
        <dbReference type="ChEBI" id="CHEBI:58805"/>
        <dbReference type="EC" id="2.7.7.65"/>
    </reaction>
</comment>
<dbReference type="Gene3D" id="3.30.70.270">
    <property type="match status" value="1"/>
</dbReference>
<dbReference type="STRING" id="864069.MicloDRAFT_00003190"/>
<dbReference type="PANTHER" id="PTHR45138:SF9">
    <property type="entry name" value="DIGUANYLATE CYCLASE DGCM-RELATED"/>
    <property type="match status" value="1"/>
</dbReference>
<organism evidence="4 5">
    <name type="scientific">Microvirga lotononidis</name>
    <dbReference type="NCBI Taxonomy" id="864069"/>
    <lineage>
        <taxon>Bacteria</taxon>
        <taxon>Pseudomonadati</taxon>
        <taxon>Pseudomonadota</taxon>
        <taxon>Alphaproteobacteria</taxon>
        <taxon>Hyphomicrobiales</taxon>
        <taxon>Methylobacteriaceae</taxon>
        <taxon>Microvirga</taxon>
    </lineage>
</organism>
<sequence length="173" mass="18695">MDETTLPNGWVLTVGADITALKHNEKTLRQAHEAAIAASRTDPLTDLPNRRRILELLDEALFGNEASTSGLCVAVIDIDRFKAINDTHGHEAGDAVLRHFAGTCRERVRSQDVLGRMGGEEFLLVLPGVKAGDGMGLAERVRQGLPPIRLAEDGISLRYTFSAGIAEAVPKDD</sequence>
<dbReference type="NCBIfam" id="TIGR00254">
    <property type="entry name" value="GGDEF"/>
    <property type="match status" value="1"/>
</dbReference>
<dbReference type="eggNOG" id="COG3706">
    <property type="taxonomic scope" value="Bacteria"/>
</dbReference>
<dbReference type="Proteomes" id="UP000003947">
    <property type="component" value="Unassembled WGS sequence"/>
</dbReference>
<dbReference type="HOGENOM" id="CLU_000445_11_16_5"/>
<dbReference type="PROSITE" id="PS50887">
    <property type="entry name" value="GGDEF"/>
    <property type="match status" value="1"/>
</dbReference>
<dbReference type="InterPro" id="IPR043128">
    <property type="entry name" value="Rev_trsase/Diguanyl_cyclase"/>
</dbReference>
<dbReference type="SMART" id="SM00267">
    <property type="entry name" value="GGDEF"/>
    <property type="match status" value="1"/>
</dbReference>
<dbReference type="InterPro" id="IPR050469">
    <property type="entry name" value="Diguanylate_Cyclase"/>
</dbReference>
<dbReference type="EC" id="2.7.7.65" evidence="1"/>
<dbReference type="Pfam" id="PF00990">
    <property type="entry name" value="GGDEF"/>
    <property type="match status" value="1"/>
</dbReference>
<dbReference type="AlphaFoldDB" id="I4Z3K0"/>
<evidence type="ECO:0000256" key="1">
    <source>
        <dbReference type="ARBA" id="ARBA00012528"/>
    </source>
</evidence>
<dbReference type="InterPro" id="IPR029787">
    <property type="entry name" value="Nucleotide_cyclase"/>
</dbReference>
<name>I4Z3K0_9HYPH</name>
<dbReference type="EMBL" id="JH660635">
    <property type="protein sequence ID" value="EIM30792.1"/>
    <property type="molecule type" value="Genomic_DNA"/>
</dbReference>
<protein>
    <recommendedName>
        <fullName evidence="1">diguanylate cyclase</fullName>
        <ecNumber evidence="1">2.7.7.65</ecNumber>
    </recommendedName>
</protein>
<evidence type="ECO:0000256" key="2">
    <source>
        <dbReference type="ARBA" id="ARBA00034247"/>
    </source>
</evidence>
<gene>
    <name evidence="4" type="ORF">MicloDRAFT_00003190</name>
</gene>
<keyword evidence="5" id="KW-1185">Reference proteome</keyword>
<dbReference type="InterPro" id="IPR000160">
    <property type="entry name" value="GGDEF_dom"/>
</dbReference>
<dbReference type="RefSeq" id="WP_009488908.1">
    <property type="nucleotide sequence ID" value="NZ_CP141050.1"/>
</dbReference>
<dbReference type="PANTHER" id="PTHR45138">
    <property type="entry name" value="REGULATORY COMPONENTS OF SENSORY TRANSDUCTION SYSTEM"/>
    <property type="match status" value="1"/>
</dbReference>
<dbReference type="CDD" id="cd01949">
    <property type="entry name" value="GGDEF"/>
    <property type="match status" value="1"/>
</dbReference>
<dbReference type="PATRIC" id="fig|864069.3.peg.339"/>
<reference evidence="4 5" key="1">
    <citation type="submission" date="2012-02" db="EMBL/GenBank/DDBJ databases">
        <title>Improved High-Quality Draft sequence of Microvirga sp. WSM3557.</title>
        <authorList>
            <consortium name="US DOE Joint Genome Institute"/>
            <person name="Lucas S."/>
            <person name="Han J."/>
            <person name="Lapidus A."/>
            <person name="Cheng J.-F."/>
            <person name="Goodwin L."/>
            <person name="Pitluck S."/>
            <person name="Peters L."/>
            <person name="Zhang X."/>
            <person name="Detter J.C."/>
            <person name="Han C."/>
            <person name="Tapia R."/>
            <person name="Land M."/>
            <person name="Hauser L."/>
            <person name="Kyrpides N."/>
            <person name="Ivanova N."/>
            <person name="Pagani I."/>
            <person name="Brau L."/>
            <person name="Yates R."/>
            <person name="O'Hara G."/>
            <person name="Rui T."/>
            <person name="Howieson J."/>
            <person name="Reeve W."/>
            <person name="Woyke T."/>
        </authorList>
    </citation>
    <scope>NUCLEOTIDE SEQUENCE [LARGE SCALE GENOMIC DNA]</scope>
    <source>
        <strain evidence="4 5">WSM3557</strain>
    </source>
</reference>
<proteinExistence type="predicted"/>
<dbReference type="GO" id="GO:0052621">
    <property type="term" value="F:diguanylate cyclase activity"/>
    <property type="evidence" value="ECO:0007669"/>
    <property type="project" value="UniProtKB-EC"/>
</dbReference>
<evidence type="ECO:0000313" key="4">
    <source>
        <dbReference type="EMBL" id="EIM30792.1"/>
    </source>
</evidence>
<feature type="domain" description="GGDEF" evidence="3">
    <location>
        <begin position="69"/>
        <end position="173"/>
    </location>
</feature>
<dbReference type="SUPFAM" id="SSF55073">
    <property type="entry name" value="Nucleotide cyclase"/>
    <property type="match status" value="1"/>
</dbReference>
<accession>I4Z3K0</accession>